<keyword evidence="4" id="KW-1185">Reference proteome</keyword>
<keyword evidence="2" id="KW-0472">Membrane</keyword>
<dbReference type="GeneID" id="98128453"/>
<dbReference type="EMBL" id="JAZGUE010000007">
    <property type="protein sequence ID" value="KAL2264521.1"/>
    <property type="molecule type" value="Genomic_DNA"/>
</dbReference>
<reference evidence="3 4" key="1">
    <citation type="journal article" date="2024" name="Commun. Biol.">
        <title>Comparative genomic analysis of thermophilic fungi reveals convergent evolutionary adaptations and gene losses.</title>
        <authorList>
            <person name="Steindorff A.S."/>
            <person name="Aguilar-Pontes M.V."/>
            <person name="Robinson A.J."/>
            <person name="Andreopoulos B."/>
            <person name="LaButti K."/>
            <person name="Kuo A."/>
            <person name="Mondo S."/>
            <person name="Riley R."/>
            <person name="Otillar R."/>
            <person name="Haridas S."/>
            <person name="Lipzen A."/>
            <person name="Grimwood J."/>
            <person name="Schmutz J."/>
            <person name="Clum A."/>
            <person name="Reid I.D."/>
            <person name="Moisan M.C."/>
            <person name="Butler G."/>
            <person name="Nguyen T.T.M."/>
            <person name="Dewar K."/>
            <person name="Conant G."/>
            <person name="Drula E."/>
            <person name="Henrissat B."/>
            <person name="Hansel C."/>
            <person name="Singer S."/>
            <person name="Hutchinson M.I."/>
            <person name="de Vries R.P."/>
            <person name="Natvig D.O."/>
            <person name="Powell A.J."/>
            <person name="Tsang A."/>
            <person name="Grigoriev I.V."/>
        </authorList>
    </citation>
    <scope>NUCLEOTIDE SEQUENCE [LARGE SCALE GENOMIC DNA]</scope>
    <source>
        <strain evidence="3 4">ATCC 22073</strain>
    </source>
</reference>
<evidence type="ECO:0000313" key="4">
    <source>
        <dbReference type="Proteomes" id="UP001600064"/>
    </source>
</evidence>
<feature type="non-terminal residue" evidence="3">
    <location>
        <position position="183"/>
    </location>
</feature>
<evidence type="ECO:0000313" key="3">
    <source>
        <dbReference type="EMBL" id="KAL2264521.1"/>
    </source>
</evidence>
<gene>
    <name evidence="3" type="ORF">VTJ83DRAFT_7031</name>
</gene>
<protein>
    <submittedName>
        <fullName evidence="3">Uncharacterized protein</fullName>
    </submittedName>
</protein>
<comment type="caution">
    <text evidence="3">The sequence shown here is derived from an EMBL/GenBank/DDBJ whole genome shotgun (WGS) entry which is preliminary data.</text>
</comment>
<keyword evidence="2" id="KW-0812">Transmembrane</keyword>
<organism evidence="3 4">
    <name type="scientific">Remersonia thermophila</name>
    <dbReference type="NCBI Taxonomy" id="72144"/>
    <lineage>
        <taxon>Eukaryota</taxon>
        <taxon>Fungi</taxon>
        <taxon>Dikarya</taxon>
        <taxon>Ascomycota</taxon>
        <taxon>Pezizomycotina</taxon>
        <taxon>Sordariomycetes</taxon>
        <taxon>Sordariomycetidae</taxon>
        <taxon>Sordariales</taxon>
        <taxon>Sordariales incertae sedis</taxon>
        <taxon>Remersonia</taxon>
    </lineage>
</organism>
<sequence>MGEHIATTRQIPRFCKRTTARTTTACGAILIPAADTPTPRNSPWSWITQPRTVITMGILIILLLGAVIGLATALALQRNSTNGGSSTSPTSSDTCSSPSSGPCTTETATVATTGLDLAITDVSNGCNDPNEKISGTTYRTQYPAFKRVAFSRHCNRELRPRPVFGMLVHDFDACMDACAIWSR</sequence>
<evidence type="ECO:0000256" key="1">
    <source>
        <dbReference type="SAM" id="MobiDB-lite"/>
    </source>
</evidence>
<dbReference type="RefSeq" id="XP_070863248.1">
    <property type="nucleotide sequence ID" value="XM_071013809.1"/>
</dbReference>
<proteinExistence type="predicted"/>
<evidence type="ECO:0000256" key="2">
    <source>
        <dbReference type="SAM" id="Phobius"/>
    </source>
</evidence>
<accession>A0ABR4D2B9</accession>
<dbReference type="Proteomes" id="UP001600064">
    <property type="component" value="Unassembled WGS sequence"/>
</dbReference>
<keyword evidence="2" id="KW-1133">Transmembrane helix</keyword>
<feature type="region of interest" description="Disordered" evidence="1">
    <location>
        <begin position="79"/>
        <end position="103"/>
    </location>
</feature>
<name>A0ABR4D2B9_9PEZI</name>
<feature type="transmembrane region" description="Helical" evidence="2">
    <location>
        <begin position="53"/>
        <end position="76"/>
    </location>
</feature>